<comment type="similarity">
    <text evidence="8">Belongs to the FIT family. Fungal FIT2B/SCS3 subfamily.</text>
</comment>
<dbReference type="PANTHER" id="PTHR23129">
    <property type="entry name" value="ACYL-COENZYME A DIPHOSPHATASE FITM2"/>
    <property type="match status" value="1"/>
</dbReference>
<evidence type="ECO:0000256" key="7">
    <source>
        <dbReference type="ARBA" id="ARBA00023136"/>
    </source>
</evidence>
<dbReference type="GO" id="GO:0010945">
    <property type="term" value="F:coenzyme A diphosphatase activity"/>
    <property type="evidence" value="ECO:0007669"/>
    <property type="project" value="InterPro"/>
</dbReference>
<feature type="transmembrane region" description="Helical" evidence="10">
    <location>
        <begin position="154"/>
        <end position="174"/>
    </location>
</feature>
<evidence type="ECO:0000256" key="9">
    <source>
        <dbReference type="SAM" id="MobiDB-lite"/>
    </source>
</evidence>
<keyword evidence="5 8" id="KW-1133">Transmembrane helix</keyword>
<feature type="active site" evidence="8">
    <location>
        <position position="319"/>
    </location>
</feature>
<evidence type="ECO:0000256" key="8">
    <source>
        <dbReference type="HAMAP-Rule" id="MF_03231"/>
    </source>
</evidence>
<evidence type="ECO:0000256" key="4">
    <source>
        <dbReference type="ARBA" id="ARBA00022824"/>
    </source>
</evidence>
<evidence type="ECO:0000256" key="1">
    <source>
        <dbReference type="ARBA" id="ARBA00004477"/>
    </source>
</evidence>
<evidence type="ECO:0000256" key="6">
    <source>
        <dbReference type="ARBA" id="ARBA00023098"/>
    </source>
</evidence>
<keyword evidence="4 8" id="KW-0256">Endoplasmic reticulum</keyword>
<dbReference type="GO" id="GO:0008654">
    <property type="term" value="P:phospholipid biosynthetic process"/>
    <property type="evidence" value="ECO:0007669"/>
    <property type="project" value="UniProtKB-KW"/>
</dbReference>
<dbReference type="GO" id="GO:0005789">
    <property type="term" value="C:endoplasmic reticulum membrane"/>
    <property type="evidence" value="ECO:0007669"/>
    <property type="project" value="UniProtKB-SubCell"/>
</dbReference>
<comment type="catalytic activity">
    <reaction evidence="8">
        <text>(5Z,8Z,11Z,14Z)-eicosatetraenoyl-CoA + H2O = S-(5Z,8Z,11Z,14Z-eicosatetraenoyl)-4'-phosphopantetheine + adenosine 3',5'-bisphosphate + 2 H(+)</text>
        <dbReference type="Rhea" id="RHEA:65568"/>
        <dbReference type="ChEBI" id="CHEBI:15377"/>
        <dbReference type="ChEBI" id="CHEBI:15378"/>
        <dbReference type="ChEBI" id="CHEBI:57368"/>
        <dbReference type="ChEBI" id="CHEBI:58343"/>
        <dbReference type="ChEBI" id="CHEBI:156554"/>
    </reaction>
</comment>
<dbReference type="InterPro" id="IPR046400">
    <property type="entry name" value="SCS3"/>
</dbReference>
<keyword evidence="11" id="KW-0808">Transferase</keyword>
<keyword evidence="8" id="KW-0444">Lipid biosynthesis</keyword>
<keyword evidence="2 8" id="KW-0812">Transmembrane</keyword>
<dbReference type="AlphaFoldDB" id="A0A9Q8V6Z7"/>
<keyword evidence="12" id="KW-1185">Reference proteome</keyword>
<reference evidence="11" key="1">
    <citation type="submission" date="2021-11" db="EMBL/GenBank/DDBJ databases">
        <title>Purpureocillium_takamizusanense_genome.</title>
        <authorList>
            <person name="Nguyen N.-H."/>
        </authorList>
    </citation>
    <scope>NUCLEOTIDE SEQUENCE</scope>
    <source>
        <strain evidence="11">PT3</strain>
    </source>
</reference>
<feature type="transmembrane region" description="Helical" evidence="10">
    <location>
        <begin position="58"/>
        <end position="76"/>
    </location>
</feature>
<comment type="catalytic activity">
    <reaction evidence="8">
        <text>hexadecanoyl-CoA + H2O = S-hexadecanoyl-4'-phosphopantetheine + adenosine 3',5'-bisphosphate + 2 H(+)</text>
        <dbReference type="Rhea" id="RHEA:50032"/>
        <dbReference type="ChEBI" id="CHEBI:15377"/>
        <dbReference type="ChEBI" id="CHEBI:15378"/>
        <dbReference type="ChEBI" id="CHEBI:57379"/>
        <dbReference type="ChEBI" id="CHEBI:58343"/>
        <dbReference type="ChEBI" id="CHEBI:132018"/>
    </reaction>
</comment>
<keyword evidence="11" id="KW-0548">Nucleotidyltransferase</keyword>
<evidence type="ECO:0000313" key="12">
    <source>
        <dbReference type="Proteomes" id="UP000829364"/>
    </source>
</evidence>
<evidence type="ECO:0000256" key="5">
    <source>
        <dbReference type="ARBA" id="ARBA00022989"/>
    </source>
</evidence>
<organism evidence="11 12">
    <name type="scientific">Purpureocillium takamizusanense</name>
    <dbReference type="NCBI Taxonomy" id="2060973"/>
    <lineage>
        <taxon>Eukaryota</taxon>
        <taxon>Fungi</taxon>
        <taxon>Dikarya</taxon>
        <taxon>Ascomycota</taxon>
        <taxon>Pezizomycotina</taxon>
        <taxon>Sordariomycetes</taxon>
        <taxon>Hypocreomycetidae</taxon>
        <taxon>Hypocreales</taxon>
        <taxon>Ophiocordycipitaceae</taxon>
        <taxon>Purpureocillium</taxon>
    </lineage>
</organism>
<sequence length="357" mass="38478">MVTTRRSAAAAEMGGDGLPPRKPSPARNSRPPTGATTTTTTKRMTRTPAWLPTPLERVVLAVFPLILVFGTVFAVLSPETRAAAYDPVLQAHAQDPGAAPSYFARKSNVVNVVFVKRGWGWTTFAFVFFLLTHPSGGPTAMELTVRRMRAGARWALVTGWWFLVTQWCFGAPLIDRGFRWTGGQCEMVERQVEAGTARAGEVITAVACKAAGGRWRGGHDISGHVFLLVLGTVFLLQEVGWPVLRWSGRAREERCVVMGDGALKSAGVEAEEAPGGGRGGGEEEDDQTLMQQLGAGGKTAAAVAGLNLWMLLMTAIYFHTWFEKLTGLLTALIGAYAVYYVPRFVPAVRSIVGMPGI</sequence>
<dbReference type="GO" id="GO:0016779">
    <property type="term" value="F:nucleotidyltransferase activity"/>
    <property type="evidence" value="ECO:0007669"/>
    <property type="project" value="UniProtKB-KW"/>
</dbReference>
<dbReference type="EMBL" id="CP086354">
    <property type="protein sequence ID" value="UNI13866.1"/>
    <property type="molecule type" value="Genomic_DNA"/>
</dbReference>
<comment type="subcellular location">
    <subcellularLocation>
        <location evidence="1 8">Endoplasmic reticulum membrane</location>
        <topology evidence="1 8">Multi-pass membrane protein</topology>
    </subcellularLocation>
</comment>
<feature type="compositionally biased region" description="Low complexity" evidence="9">
    <location>
        <begin position="30"/>
        <end position="43"/>
    </location>
</feature>
<proteinExistence type="inferred from homology"/>
<dbReference type="HAMAP" id="MF_03231">
    <property type="entry name" value="SCS3"/>
    <property type="match status" value="1"/>
</dbReference>
<feature type="transmembrane region" description="Helical" evidence="10">
    <location>
        <begin position="325"/>
        <end position="341"/>
    </location>
</feature>
<dbReference type="PANTHER" id="PTHR23129:SF0">
    <property type="entry name" value="ACYL-COENZYME A DIPHOSPHATASE FITM2"/>
    <property type="match status" value="1"/>
</dbReference>
<keyword evidence="6" id="KW-0443">Lipid metabolism</keyword>
<evidence type="ECO:0000256" key="3">
    <source>
        <dbReference type="ARBA" id="ARBA00022801"/>
    </source>
</evidence>
<comment type="function">
    <text evidence="8">Fatty acyl-coenzyme A (CoA) diphosphatase that hydrolyzes fatty acyl-CoA to yield acyl-4'-phosphopantetheine and adenosine 3',5'-bisphosphate. Preferentially hydrolyzes unsaturated long-chain acyl-CoA substrates in the endoplasmic reticulum (ER) lumen. This catalytic activity is required for maintaining ER structure and for lipid droplets (LDs) biogenesis, which are lipid storage organelles involved in maintaining lipid and energy homeostasis. May directly bind to diacylglycerol (DAGs) and triacylglycerol, which is also important for LD biogenesis. May support directional budding of nacent LDs from the ER into the cytosol by reducing DAG levels at sites of LD formation. May play a role in the regulation of cell morphology and cytoskeletal organization. Involved in phospholipid biosynthesis.</text>
</comment>
<evidence type="ECO:0000313" key="11">
    <source>
        <dbReference type="EMBL" id="UNI13866.1"/>
    </source>
</evidence>
<feature type="transmembrane region" description="Helical" evidence="10">
    <location>
        <begin position="225"/>
        <end position="244"/>
    </location>
</feature>
<comment type="catalytic activity">
    <reaction evidence="8">
        <text>an acyl-CoA + H2O = an acyl-4'-phosphopantetheine + adenosine 3',5'-bisphosphate + 2 H(+)</text>
        <dbReference type="Rhea" id="RHEA:50044"/>
        <dbReference type="ChEBI" id="CHEBI:15377"/>
        <dbReference type="ChEBI" id="CHEBI:15378"/>
        <dbReference type="ChEBI" id="CHEBI:58342"/>
        <dbReference type="ChEBI" id="CHEBI:58343"/>
        <dbReference type="ChEBI" id="CHEBI:132023"/>
    </reaction>
</comment>
<keyword evidence="3 8" id="KW-0378">Hydrolase</keyword>
<name>A0A9Q8V6Z7_9HYPO</name>
<keyword evidence="8" id="KW-0594">Phospholipid biosynthesis</keyword>
<evidence type="ECO:0000256" key="10">
    <source>
        <dbReference type="SAM" id="Phobius"/>
    </source>
</evidence>
<dbReference type="GO" id="GO:0140042">
    <property type="term" value="P:lipid droplet formation"/>
    <property type="evidence" value="ECO:0007669"/>
    <property type="project" value="UniProtKB-UniRule"/>
</dbReference>
<protein>
    <recommendedName>
        <fullName evidence="8">Acyl-coenzyme A diphosphatase SCS3</fullName>
        <ecNumber evidence="8">3.6.1.-</ecNumber>
    </recommendedName>
    <alternativeName>
        <fullName evidence="8">FIT family protein SCS3</fullName>
    </alternativeName>
</protein>
<feature type="active site" evidence="8">
    <location>
        <position position="224"/>
    </location>
</feature>
<dbReference type="OrthoDB" id="5579088at2759"/>
<dbReference type="InterPro" id="IPR019388">
    <property type="entry name" value="FIT"/>
</dbReference>
<dbReference type="EC" id="3.6.1.-" evidence="8"/>
<feature type="transmembrane region" description="Helical" evidence="10">
    <location>
        <begin position="300"/>
        <end position="319"/>
    </location>
</feature>
<keyword evidence="8" id="KW-1208">Phospholipid metabolism</keyword>
<keyword evidence="7 8" id="KW-0472">Membrane</keyword>
<accession>A0A9Q8V6Z7</accession>
<comment type="catalytic activity">
    <reaction evidence="8">
        <text>(9Z)-octadecenoyl-CoA + H2O = S-(9Z-octadecenoyl)-4'-phosphopantetheine + adenosine 3',5'-bisphosphate + 2 H(+)</text>
        <dbReference type="Rhea" id="RHEA:65564"/>
        <dbReference type="ChEBI" id="CHEBI:15377"/>
        <dbReference type="ChEBI" id="CHEBI:15378"/>
        <dbReference type="ChEBI" id="CHEBI:57387"/>
        <dbReference type="ChEBI" id="CHEBI:58343"/>
        <dbReference type="ChEBI" id="CHEBI:156553"/>
    </reaction>
</comment>
<gene>
    <name evidence="8" type="primary">SCS3</name>
    <name evidence="8" type="synonym">FIT2B</name>
    <name evidence="11" type="ORF">JDV02_000563</name>
</gene>
<evidence type="ECO:0000256" key="2">
    <source>
        <dbReference type="ARBA" id="ARBA00022692"/>
    </source>
</evidence>
<feature type="region of interest" description="Disordered" evidence="9">
    <location>
        <begin position="1"/>
        <end position="43"/>
    </location>
</feature>
<dbReference type="Proteomes" id="UP000829364">
    <property type="component" value="Chromosome 1"/>
</dbReference>
<dbReference type="Pfam" id="PF10261">
    <property type="entry name" value="FIT"/>
    <property type="match status" value="1"/>
</dbReference>